<dbReference type="InterPro" id="IPR052174">
    <property type="entry name" value="Flavoredoxin"/>
</dbReference>
<protein>
    <submittedName>
        <fullName evidence="3">Flavoredoxin</fullName>
    </submittedName>
</protein>
<dbReference type="STRING" id="1434111.MSLAZ_0223"/>
<keyword evidence="2" id="KW-0285">Flavoprotein</keyword>
<accession>A0A0E3RYZ5</accession>
<evidence type="ECO:0000313" key="4">
    <source>
        <dbReference type="Proteomes" id="UP000033072"/>
    </source>
</evidence>
<dbReference type="KEGG" id="mls:MSLAZ_0223"/>
<sequence>MIKDCTLNLECRLIETLEFPTNYFFVGEIIAAYSEEQYLTQGKPDIKKMEPLLPCRITATGPWGITGEKPGKQVKA</sequence>
<proteinExistence type="predicted"/>
<evidence type="ECO:0000256" key="2">
    <source>
        <dbReference type="ARBA" id="ARBA00022630"/>
    </source>
</evidence>
<dbReference type="EMBL" id="CP009515">
    <property type="protein sequence ID" value="AKB73484.1"/>
    <property type="molecule type" value="Genomic_DNA"/>
</dbReference>
<dbReference type="Proteomes" id="UP000033072">
    <property type="component" value="Chromosome"/>
</dbReference>
<evidence type="ECO:0000313" key="3">
    <source>
        <dbReference type="EMBL" id="AKB73484.1"/>
    </source>
</evidence>
<reference evidence="3 4" key="1">
    <citation type="submission" date="2014-07" db="EMBL/GenBank/DDBJ databases">
        <title>Methanogenic archaea and the global carbon cycle.</title>
        <authorList>
            <person name="Henriksen J.R."/>
            <person name="Luke J."/>
            <person name="Reinhart S."/>
            <person name="Benedict M.N."/>
            <person name="Youngblut N.D."/>
            <person name="Metcalf M.E."/>
            <person name="Whitaker R.J."/>
            <person name="Metcalf W.W."/>
        </authorList>
    </citation>
    <scope>NUCLEOTIDE SEQUENCE [LARGE SCALE GENOMIC DNA]</scope>
    <source>
        <strain evidence="3 4">Z-7289</strain>
    </source>
</reference>
<keyword evidence="4" id="KW-1185">Reference proteome</keyword>
<evidence type="ECO:0000256" key="1">
    <source>
        <dbReference type="ARBA" id="ARBA00001917"/>
    </source>
</evidence>
<dbReference type="Gene3D" id="2.30.110.10">
    <property type="entry name" value="Electron Transport, Fmn-binding Protein, Chain A"/>
    <property type="match status" value="1"/>
</dbReference>
<comment type="cofactor">
    <cofactor evidence="1">
        <name>FMN</name>
        <dbReference type="ChEBI" id="CHEBI:58210"/>
    </cofactor>
</comment>
<dbReference type="InterPro" id="IPR012349">
    <property type="entry name" value="Split_barrel_FMN-bd"/>
</dbReference>
<dbReference type="PANTHER" id="PTHR43567:SF1">
    <property type="entry name" value="FLAVOREDOXIN"/>
    <property type="match status" value="1"/>
</dbReference>
<name>A0A0E3RYZ5_9EURY</name>
<dbReference type="AlphaFoldDB" id="A0A0E3RYZ5"/>
<organism evidence="3 4">
    <name type="scientific">Methanosarcina lacustris Z-7289</name>
    <dbReference type="NCBI Taxonomy" id="1434111"/>
    <lineage>
        <taxon>Archaea</taxon>
        <taxon>Methanobacteriati</taxon>
        <taxon>Methanobacteriota</taxon>
        <taxon>Stenosarchaea group</taxon>
        <taxon>Methanomicrobia</taxon>
        <taxon>Methanosarcinales</taxon>
        <taxon>Methanosarcinaceae</taxon>
        <taxon>Methanosarcina</taxon>
    </lineage>
</organism>
<dbReference type="HOGENOM" id="CLU_2645921_0_0_2"/>
<dbReference type="SUPFAM" id="SSF50475">
    <property type="entry name" value="FMN-binding split barrel"/>
    <property type="match status" value="1"/>
</dbReference>
<dbReference type="PATRIC" id="fig|1434111.4.peg.276"/>
<dbReference type="PANTHER" id="PTHR43567">
    <property type="entry name" value="FLAVOREDOXIN-RELATED-RELATED"/>
    <property type="match status" value="1"/>
</dbReference>
<gene>
    <name evidence="3" type="ORF">MSLAZ_0223</name>
</gene>